<keyword evidence="7" id="KW-1185">Reference proteome</keyword>
<dbReference type="Proteomes" id="UP000295416">
    <property type="component" value="Unassembled WGS sequence"/>
</dbReference>
<evidence type="ECO:0000313" key="7">
    <source>
        <dbReference type="Proteomes" id="UP000295416"/>
    </source>
</evidence>
<evidence type="ECO:0000256" key="3">
    <source>
        <dbReference type="ARBA" id="ARBA00023125"/>
    </source>
</evidence>
<dbReference type="GO" id="GO:0003700">
    <property type="term" value="F:DNA-binding transcription factor activity"/>
    <property type="evidence" value="ECO:0007669"/>
    <property type="project" value="InterPro"/>
</dbReference>
<evidence type="ECO:0000259" key="5">
    <source>
        <dbReference type="PROSITE" id="PS50931"/>
    </source>
</evidence>
<evidence type="ECO:0000256" key="1">
    <source>
        <dbReference type="ARBA" id="ARBA00009437"/>
    </source>
</evidence>
<comment type="similarity">
    <text evidence="1">Belongs to the LysR transcriptional regulatory family.</text>
</comment>
<dbReference type="PROSITE" id="PS50931">
    <property type="entry name" value="HTH_LYSR"/>
    <property type="match status" value="1"/>
</dbReference>
<dbReference type="InterPro" id="IPR000847">
    <property type="entry name" value="LysR_HTH_N"/>
</dbReference>
<dbReference type="GO" id="GO:0000976">
    <property type="term" value="F:transcription cis-regulatory region binding"/>
    <property type="evidence" value="ECO:0007669"/>
    <property type="project" value="TreeGrafter"/>
</dbReference>
<name>A0A4R2P9I9_9BACL</name>
<dbReference type="PANTHER" id="PTHR30126:SF39">
    <property type="entry name" value="HTH-TYPE TRANSCRIPTIONAL REGULATOR CYSL"/>
    <property type="match status" value="1"/>
</dbReference>
<dbReference type="InterPro" id="IPR036390">
    <property type="entry name" value="WH_DNA-bd_sf"/>
</dbReference>
<dbReference type="Pfam" id="PF00126">
    <property type="entry name" value="HTH_1"/>
    <property type="match status" value="1"/>
</dbReference>
<dbReference type="Gene3D" id="1.10.10.10">
    <property type="entry name" value="Winged helix-like DNA-binding domain superfamily/Winged helix DNA-binding domain"/>
    <property type="match status" value="1"/>
</dbReference>
<organism evidence="6 7">
    <name type="scientific">Scopulibacillus darangshiensis</name>
    <dbReference type="NCBI Taxonomy" id="442528"/>
    <lineage>
        <taxon>Bacteria</taxon>
        <taxon>Bacillati</taxon>
        <taxon>Bacillota</taxon>
        <taxon>Bacilli</taxon>
        <taxon>Bacillales</taxon>
        <taxon>Sporolactobacillaceae</taxon>
        <taxon>Scopulibacillus</taxon>
    </lineage>
</organism>
<accession>A0A4R2P9I9</accession>
<dbReference type="SUPFAM" id="SSF46785">
    <property type="entry name" value="Winged helix' DNA-binding domain"/>
    <property type="match status" value="1"/>
</dbReference>
<dbReference type="Pfam" id="PF03466">
    <property type="entry name" value="LysR_substrate"/>
    <property type="match status" value="1"/>
</dbReference>
<protein>
    <submittedName>
        <fullName evidence="6">LysR family transcriptional regulator</fullName>
    </submittedName>
</protein>
<dbReference type="AlphaFoldDB" id="A0A4R2P9I9"/>
<proteinExistence type="inferred from homology"/>
<evidence type="ECO:0000256" key="2">
    <source>
        <dbReference type="ARBA" id="ARBA00023015"/>
    </source>
</evidence>
<feature type="domain" description="HTH lysR-type" evidence="5">
    <location>
        <begin position="18"/>
        <end position="75"/>
    </location>
</feature>
<dbReference type="CDD" id="cd08420">
    <property type="entry name" value="PBP2_CysL_like"/>
    <property type="match status" value="1"/>
</dbReference>
<dbReference type="InterPro" id="IPR036388">
    <property type="entry name" value="WH-like_DNA-bd_sf"/>
</dbReference>
<evidence type="ECO:0000256" key="4">
    <source>
        <dbReference type="ARBA" id="ARBA00023163"/>
    </source>
</evidence>
<keyword evidence="4" id="KW-0804">Transcription</keyword>
<comment type="caution">
    <text evidence="6">The sequence shown here is derived from an EMBL/GenBank/DDBJ whole genome shotgun (WGS) entry which is preliminary data.</text>
</comment>
<dbReference type="PANTHER" id="PTHR30126">
    <property type="entry name" value="HTH-TYPE TRANSCRIPTIONAL REGULATOR"/>
    <property type="match status" value="1"/>
</dbReference>
<sequence>MFMVKSEYKPLILGVFLLNIESLKMFCLVVDEGSISQAARLAYVSQPAVTRQIHQLEDFYGALLFDRVDGRLAVTDIGKTLYPFAKAIVDDFNRSKETVQQATGEHNAILRVGASLTIGEYLLPSLLGRFKKQFPKIKVTLTIGNTPSVLEDLSHDVIDLALVEGIVENKGFTKENFADDELVLVHSPDHPWKDRTEISTKELTHEHMIWREATSGTRLIVENALKDHGGLDKIESYMELGSTQAIKSAVEAGLGVSILSRLTVARELKEGHLGEIKMAGVDLKRDLWMVKKPQRFNKIGVTEFIAFIKS</sequence>
<reference evidence="6 7" key="1">
    <citation type="submission" date="2019-03" db="EMBL/GenBank/DDBJ databases">
        <title>Genomic Encyclopedia of Type Strains, Phase IV (KMG-IV): sequencing the most valuable type-strain genomes for metagenomic binning, comparative biology and taxonomic classification.</title>
        <authorList>
            <person name="Goeker M."/>
        </authorList>
    </citation>
    <scope>NUCLEOTIDE SEQUENCE [LARGE SCALE GENOMIC DNA]</scope>
    <source>
        <strain evidence="6 7">DSM 19377</strain>
    </source>
</reference>
<gene>
    <name evidence="6" type="ORF">EV207_10463</name>
</gene>
<dbReference type="EMBL" id="SLXK01000004">
    <property type="protein sequence ID" value="TCP30884.1"/>
    <property type="molecule type" value="Genomic_DNA"/>
</dbReference>
<dbReference type="InterPro" id="IPR005119">
    <property type="entry name" value="LysR_subst-bd"/>
</dbReference>
<keyword evidence="2" id="KW-0805">Transcription regulation</keyword>
<dbReference type="PRINTS" id="PR00039">
    <property type="entry name" value="HTHLYSR"/>
</dbReference>
<dbReference type="Gene3D" id="3.40.190.10">
    <property type="entry name" value="Periplasmic binding protein-like II"/>
    <property type="match status" value="2"/>
</dbReference>
<keyword evidence="3" id="KW-0238">DNA-binding</keyword>
<dbReference type="SUPFAM" id="SSF53850">
    <property type="entry name" value="Periplasmic binding protein-like II"/>
    <property type="match status" value="1"/>
</dbReference>
<evidence type="ECO:0000313" key="6">
    <source>
        <dbReference type="EMBL" id="TCP30884.1"/>
    </source>
</evidence>